<keyword evidence="3" id="KW-1185">Reference proteome</keyword>
<name>A0A9W8PGZ4_9HYPO</name>
<dbReference type="AlphaFoldDB" id="A0A9W8PGZ4"/>
<protein>
    <submittedName>
        <fullName evidence="2">Uncharacterized protein</fullName>
    </submittedName>
</protein>
<sequence>MEELLLTPRHLCRDYDDILCVGKSFFSVPEGYCARSVAPPGEIRNATISGVRNLLGNITAAPSSTTFQALFKLAKLCLCQSHVPQAHMVASGWETALRTMRQPSRGSAATNTHVWRLEQTIQSSEYNLANVRAGSEDQVASLREQNLSWEKEYESLPKETKIAQQTSAKDISDLEMKVSCLTNSFHRDQREISAQRQSLSNLREAKTKIEADAQQSATQLKTLRVEHTCVKDEVQRLQARLQQSITQNQTLETERAKANDEIKFLQEDISNLRIKVIDLEKGNASLETKLATKDLALQREESRVKELLKVISALEISEAHLKQVMASCWLHRIYNWFTGSRLVL</sequence>
<evidence type="ECO:0000256" key="1">
    <source>
        <dbReference type="SAM" id="Coils"/>
    </source>
</evidence>
<evidence type="ECO:0000313" key="3">
    <source>
        <dbReference type="Proteomes" id="UP001152130"/>
    </source>
</evidence>
<gene>
    <name evidence="2" type="ORF">NW766_011201</name>
</gene>
<dbReference type="OrthoDB" id="5073369at2759"/>
<reference evidence="2" key="1">
    <citation type="submission" date="2022-10" db="EMBL/GenBank/DDBJ databases">
        <title>Fusarium specimens isolated from Avocado Roots.</title>
        <authorList>
            <person name="Stajich J."/>
            <person name="Roper C."/>
            <person name="Heimlech-Rivalta G."/>
        </authorList>
    </citation>
    <scope>NUCLEOTIDE SEQUENCE</scope>
    <source>
        <strain evidence="2">CF00143</strain>
    </source>
</reference>
<dbReference type="EMBL" id="JAPDHF010000021">
    <property type="protein sequence ID" value="KAJ4005647.1"/>
    <property type="molecule type" value="Genomic_DNA"/>
</dbReference>
<dbReference type="Proteomes" id="UP001152130">
    <property type="component" value="Unassembled WGS sequence"/>
</dbReference>
<comment type="caution">
    <text evidence="2">The sequence shown here is derived from an EMBL/GenBank/DDBJ whole genome shotgun (WGS) entry which is preliminary data.</text>
</comment>
<evidence type="ECO:0000313" key="2">
    <source>
        <dbReference type="EMBL" id="KAJ4005647.1"/>
    </source>
</evidence>
<feature type="coiled-coil region" evidence="1">
    <location>
        <begin position="220"/>
        <end position="317"/>
    </location>
</feature>
<dbReference type="Gene3D" id="1.10.287.1490">
    <property type="match status" value="1"/>
</dbReference>
<keyword evidence="1" id="KW-0175">Coiled coil</keyword>
<accession>A0A9W8PGZ4</accession>
<proteinExistence type="predicted"/>
<organism evidence="2 3">
    <name type="scientific">Fusarium irregulare</name>
    <dbReference type="NCBI Taxonomy" id="2494466"/>
    <lineage>
        <taxon>Eukaryota</taxon>
        <taxon>Fungi</taxon>
        <taxon>Dikarya</taxon>
        <taxon>Ascomycota</taxon>
        <taxon>Pezizomycotina</taxon>
        <taxon>Sordariomycetes</taxon>
        <taxon>Hypocreomycetidae</taxon>
        <taxon>Hypocreales</taxon>
        <taxon>Nectriaceae</taxon>
        <taxon>Fusarium</taxon>
        <taxon>Fusarium incarnatum-equiseti species complex</taxon>
    </lineage>
</organism>